<gene>
    <name evidence="1" type="ORF">MRATA1EN3_LOCUS4022</name>
</gene>
<protein>
    <submittedName>
        <fullName evidence="1">Uncharacterized protein</fullName>
    </submittedName>
</protein>
<dbReference type="Proteomes" id="UP001162501">
    <property type="component" value="Chromosome 11"/>
</dbReference>
<evidence type="ECO:0000313" key="2">
    <source>
        <dbReference type="Proteomes" id="UP001162501"/>
    </source>
</evidence>
<proteinExistence type="predicted"/>
<evidence type="ECO:0000313" key="1">
    <source>
        <dbReference type="EMBL" id="CAI9692809.1"/>
    </source>
</evidence>
<sequence length="271" mass="27929">MDVQRDYGDNLNWLVNGGLFDHVTSEQRPDGEEGARLVKIWGRGVGGSSSSNVVNFGPPPHPTRVSTRCRMWAAEPSVAVPGTPAPPLLVQGSAAVRAGAAGRGPGAADARQPGLGEGACARRAPLPPRLGARAHASASRPTPSQRLGKDFQPVQQRFTRSAGGGEPGRTANRSRSPVGKSAARGRAWGSGPHFSTGGDGQRLWTWPPPGPHCAATVLAAAVVAEGSPAPSSAQLRGLRLRCPGTPLAGRDRPKGIFLPAATPAQGSEKLT</sequence>
<accession>A0ACB0DX70</accession>
<organism evidence="1 2">
    <name type="scientific">Rangifer tarandus platyrhynchus</name>
    <name type="common">Svalbard reindeer</name>
    <dbReference type="NCBI Taxonomy" id="3082113"/>
    <lineage>
        <taxon>Eukaryota</taxon>
        <taxon>Metazoa</taxon>
        <taxon>Chordata</taxon>
        <taxon>Craniata</taxon>
        <taxon>Vertebrata</taxon>
        <taxon>Euteleostomi</taxon>
        <taxon>Mammalia</taxon>
        <taxon>Eutheria</taxon>
        <taxon>Laurasiatheria</taxon>
        <taxon>Artiodactyla</taxon>
        <taxon>Ruminantia</taxon>
        <taxon>Pecora</taxon>
        <taxon>Cervidae</taxon>
        <taxon>Odocoileinae</taxon>
        <taxon>Rangifer</taxon>
    </lineage>
</organism>
<reference evidence="1" key="1">
    <citation type="submission" date="2023-05" db="EMBL/GenBank/DDBJ databases">
        <authorList>
            <consortium name="ELIXIR-Norway"/>
        </authorList>
    </citation>
    <scope>NUCLEOTIDE SEQUENCE</scope>
</reference>
<dbReference type="EMBL" id="OX596095">
    <property type="protein sequence ID" value="CAI9692809.1"/>
    <property type="molecule type" value="Genomic_DNA"/>
</dbReference>
<name>A0ACB0DX70_RANTA</name>